<evidence type="ECO:0000256" key="6">
    <source>
        <dbReference type="PIRSR" id="PIRSR600888-2"/>
    </source>
</evidence>
<sequence>MKIEEASMQGLIMITPEKHEDERGYFFESFRADVFKDHGLPDRFVQENQSKSEYGVIRGLHYQYGDYAQGKLVRTIRGAIWDVVVDIRPGSVTFGHVFTTELSAENSVQLWVPKGFAHGFSVLSETAVIQYKCDAYYAPASEAGILWNDPELYIDWQIPEEEVKLSDKDRNHPSFQDHQPFGGQ</sequence>
<gene>
    <name evidence="10" type="primary">rfbC</name>
    <name evidence="10" type="ORF">KUV50_18215</name>
</gene>
<evidence type="ECO:0000313" key="10">
    <source>
        <dbReference type="EMBL" id="MBY5960093.1"/>
    </source>
</evidence>
<dbReference type="InterPro" id="IPR000888">
    <property type="entry name" value="RmlC-like"/>
</dbReference>
<dbReference type="PANTHER" id="PTHR21047">
    <property type="entry name" value="DTDP-6-DEOXY-D-GLUCOSE-3,5 EPIMERASE"/>
    <property type="match status" value="1"/>
</dbReference>
<feature type="region of interest" description="Disordered" evidence="9">
    <location>
        <begin position="165"/>
        <end position="184"/>
    </location>
</feature>
<feature type="binding site" evidence="6">
    <location>
        <begin position="46"/>
        <end position="48"/>
    </location>
    <ligand>
        <name>substrate</name>
    </ligand>
</feature>
<evidence type="ECO:0000256" key="4">
    <source>
        <dbReference type="ARBA" id="ARBA00019595"/>
    </source>
</evidence>
<evidence type="ECO:0000256" key="3">
    <source>
        <dbReference type="ARBA" id="ARBA00012098"/>
    </source>
</evidence>
<feature type="binding site" evidence="6">
    <location>
        <position position="71"/>
    </location>
    <ligand>
        <name>substrate</name>
    </ligand>
</feature>
<comment type="caution">
    <text evidence="10">The sequence shown here is derived from an EMBL/GenBank/DDBJ whole genome shotgun (WGS) entry which is preliminary data.</text>
</comment>
<dbReference type="EMBL" id="JAHVHU010000023">
    <property type="protein sequence ID" value="MBY5960093.1"/>
    <property type="molecule type" value="Genomic_DNA"/>
</dbReference>
<dbReference type="SUPFAM" id="SSF51182">
    <property type="entry name" value="RmlC-like cupins"/>
    <property type="match status" value="1"/>
</dbReference>
<dbReference type="GO" id="GO:0019305">
    <property type="term" value="P:dTDP-rhamnose biosynthetic process"/>
    <property type="evidence" value="ECO:0007669"/>
    <property type="project" value="UniProtKB-UniRule"/>
</dbReference>
<evidence type="ECO:0000256" key="2">
    <source>
        <dbReference type="ARBA" id="ARBA00001997"/>
    </source>
</evidence>
<dbReference type="InterPro" id="IPR011051">
    <property type="entry name" value="RmlC_Cupin_sf"/>
</dbReference>
<dbReference type="GO" id="GO:0000271">
    <property type="term" value="P:polysaccharide biosynthetic process"/>
    <property type="evidence" value="ECO:0007669"/>
    <property type="project" value="TreeGrafter"/>
</dbReference>
<comment type="catalytic activity">
    <reaction evidence="1 8">
        <text>dTDP-4-dehydro-6-deoxy-alpha-D-glucose = dTDP-4-dehydro-beta-L-rhamnose</text>
        <dbReference type="Rhea" id="RHEA:16969"/>
        <dbReference type="ChEBI" id="CHEBI:57649"/>
        <dbReference type="ChEBI" id="CHEBI:62830"/>
        <dbReference type="EC" id="5.1.3.13"/>
    </reaction>
</comment>
<dbReference type="GO" id="GO:0008830">
    <property type="term" value="F:dTDP-4-dehydrorhamnose 3,5-epimerase activity"/>
    <property type="evidence" value="ECO:0007669"/>
    <property type="project" value="UniProtKB-UniRule"/>
</dbReference>
<evidence type="ECO:0000256" key="1">
    <source>
        <dbReference type="ARBA" id="ARBA00001298"/>
    </source>
</evidence>
<accession>A0A953HYG4</accession>
<comment type="similarity">
    <text evidence="8">Belongs to the dTDP-4-dehydrorhamnose 3,5-epimerase family.</text>
</comment>
<protein>
    <recommendedName>
        <fullName evidence="4 8">dTDP-4-dehydrorhamnose 3,5-epimerase</fullName>
        <ecNumber evidence="3 8">5.1.3.13</ecNumber>
    </recommendedName>
    <alternativeName>
        <fullName evidence="8">Thymidine diphospho-4-keto-rhamnose 3,5-epimerase</fullName>
    </alternativeName>
</protein>
<evidence type="ECO:0000256" key="5">
    <source>
        <dbReference type="PIRSR" id="PIRSR600888-1"/>
    </source>
</evidence>
<feature type="binding site" evidence="6">
    <location>
        <position position="28"/>
    </location>
    <ligand>
        <name>substrate</name>
    </ligand>
</feature>
<dbReference type="GO" id="GO:0005829">
    <property type="term" value="C:cytosol"/>
    <property type="evidence" value="ECO:0007669"/>
    <property type="project" value="TreeGrafter"/>
</dbReference>
<feature type="binding site" evidence="6">
    <location>
        <position position="164"/>
    </location>
    <ligand>
        <name>substrate</name>
    </ligand>
</feature>
<feature type="binding site" evidence="6">
    <location>
        <position position="58"/>
    </location>
    <ligand>
        <name>substrate</name>
    </ligand>
</feature>
<evidence type="ECO:0000256" key="9">
    <source>
        <dbReference type="SAM" id="MobiDB-lite"/>
    </source>
</evidence>
<feature type="active site" description="Proton donor" evidence="5">
    <location>
        <position position="131"/>
    </location>
</feature>
<reference evidence="10" key="1">
    <citation type="submission" date="2021-06" db="EMBL/GenBank/DDBJ databases">
        <title>44 bacteria genomes isolated from Dapeng, Shenzhen.</title>
        <authorList>
            <person name="Zheng W."/>
            <person name="Yu S."/>
            <person name="Huang Y."/>
        </authorList>
    </citation>
    <scope>NUCLEOTIDE SEQUENCE</scope>
    <source>
        <strain evidence="10">DP5N28-2</strain>
    </source>
</reference>
<name>A0A953HYG4_9BACT</name>
<dbReference type="EC" id="5.1.3.13" evidence="3 8"/>
<feature type="binding site" evidence="6">
    <location>
        <position position="23"/>
    </location>
    <ligand>
        <name>substrate</name>
    </ligand>
</feature>
<feature type="binding site" evidence="6">
    <location>
        <position position="142"/>
    </location>
    <ligand>
        <name>substrate</name>
    </ligand>
</feature>
<organism evidence="10 11">
    <name type="scientific">Membranihabitans marinus</name>
    <dbReference type="NCBI Taxonomy" id="1227546"/>
    <lineage>
        <taxon>Bacteria</taxon>
        <taxon>Pseudomonadati</taxon>
        <taxon>Bacteroidota</taxon>
        <taxon>Saprospiria</taxon>
        <taxon>Saprospirales</taxon>
        <taxon>Saprospiraceae</taxon>
        <taxon>Membranihabitans</taxon>
    </lineage>
</organism>
<keyword evidence="8 10" id="KW-0413">Isomerase</keyword>
<feature type="active site" description="Proton acceptor" evidence="5">
    <location>
        <position position="61"/>
    </location>
</feature>
<keyword evidence="11" id="KW-1185">Reference proteome</keyword>
<evidence type="ECO:0000313" key="11">
    <source>
        <dbReference type="Proteomes" id="UP000753961"/>
    </source>
</evidence>
<dbReference type="PANTHER" id="PTHR21047:SF2">
    <property type="entry name" value="THYMIDINE DIPHOSPHO-4-KETO-RHAMNOSE 3,5-EPIMERASE"/>
    <property type="match status" value="1"/>
</dbReference>
<dbReference type="NCBIfam" id="TIGR01221">
    <property type="entry name" value="rmlC"/>
    <property type="match status" value="1"/>
</dbReference>
<evidence type="ECO:0000256" key="8">
    <source>
        <dbReference type="RuleBase" id="RU364069"/>
    </source>
</evidence>
<dbReference type="CDD" id="cd00438">
    <property type="entry name" value="cupin_RmlC"/>
    <property type="match status" value="1"/>
</dbReference>
<comment type="subunit">
    <text evidence="8">Homodimer.</text>
</comment>
<proteinExistence type="inferred from homology"/>
<comment type="function">
    <text evidence="2 8">Catalyzes the epimerization of the C3' and C5'positions of dTDP-6-deoxy-D-xylo-4-hexulose, forming dTDP-6-deoxy-L-lyxo-4-hexulose.</text>
</comment>
<dbReference type="Gene3D" id="2.60.120.10">
    <property type="entry name" value="Jelly Rolls"/>
    <property type="match status" value="1"/>
</dbReference>
<evidence type="ECO:0000256" key="7">
    <source>
        <dbReference type="PIRSR" id="PIRSR600888-3"/>
    </source>
</evidence>
<feature type="site" description="Participates in a stacking interaction with the thymidine ring of dTDP-4-oxo-6-deoxyglucose" evidence="7">
    <location>
        <position position="137"/>
    </location>
</feature>
<dbReference type="RefSeq" id="WP_222581643.1">
    <property type="nucleotide sequence ID" value="NZ_JAHVHU010000023.1"/>
</dbReference>
<dbReference type="InterPro" id="IPR014710">
    <property type="entry name" value="RmlC-like_jellyroll"/>
</dbReference>
<dbReference type="AlphaFoldDB" id="A0A953HYG4"/>
<dbReference type="Proteomes" id="UP000753961">
    <property type="component" value="Unassembled WGS sequence"/>
</dbReference>
<feature type="binding site" evidence="6">
    <location>
        <position position="118"/>
    </location>
    <ligand>
        <name>substrate</name>
    </ligand>
</feature>
<dbReference type="Pfam" id="PF00908">
    <property type="entry name" value="dTDP_sugar_isom"/>
    <property type="match status" value="1"/>
</dbReference>
<comment type="pathway">
    <text evidence="8">Carbohydrate biosynthesis; dTDP-L-rhamnose biosynthesis.</text>
</comment>